<reference evidence="6" key="1">
    <citation type="submission" date="2023-03" db="EMBL/GenBank/DDBJ databases">
        <title>Chromosome-scale reference genome and RAD-based genetic map of yellow starthistle (Centaurea solstitialis) reveal putative structural variation and QTLs associated with invader traits.</title>
        <authorList>
            <person name="Reatini B."/>
            <person name="Cang F.A."/>
            <person name="Jiang Q."/>
            <person name="Mckibben M.T.W."/>
            <person name="Barker M.S."/>
            <person name="Rieseberg L.H."/>
            <person name="Dlugosch K.M."/>
        </authorList>
    </citation>
    <scope>NUCLEOTIDE SEQUENCE</scope>
    <source>
        <strain evidence="6">CAN-66</strain>
        <tissue evidence="6">Leaf</tissue>
    </source>
</reference>
<evidence type="ECO:0000256" key="1">
    <source>
        <dbReference type="ARBA" id="ARBA00010790"/>
    </source>
</evidence>
<evidence type="ECO:0000256" key="2">
    <source>
        <dbReference type="ARBA" id="ARBA00022630"/>
    </source>
</evidence>
<comment type="similarity">
    <text evidence="1">Belongs to the GMC oxidoreductase family.</text>
</comment>
<evidence type="ECO:0000256" key="4">
    <source>
        <dbReference type="ARBA" id="ARBA00023002"/>
    </source>
</evidence>
<organism evidence="6 7">
    <name type="scientific">Centaurea solstitialis</name>
    <name type="common">yellow star-thistle</name>
    <dbReference type="NCBI Taxonomy" id="347529"/>
    <lineage>
        <taxon>Eukaryota</taxon>
        <taxon>Viridiplantae</taxon>
        <taxon>Streptophyta</taxon>
        <taxon>Embryophyta</taxon>
        <taxon>Tracheophyta</taxon>
        <taxon>Spermatophyta</taxon>
        <taxon>Magnoliopsida</taxon>
        <taxon>eudicotyledons</taxon>
        <taxon>Gunneridae</taxon>
        <taxon>Pentapetalae</taxon>
        <taxon>asterids</taxon>
        <taxon>campanulids</taxon>
        <taxon>Asterales</taxon>
        <taxon>Asteraceae</taxon>
        <taxon>Carduoideae</taxon>
        <taxon>Cardueae</taxon>
        <taxon>Centaureinae</taxon>
        <taxon>Centaurea</taxon>
    </lineage>
</organism>
<feature type="transmembrane region" description="Helical" evidence="5">
    <location>
        <begin position="82"/>
        <end position="105"/>
    </location>
</feature>
<keyword evidence="4" id="KW-0560">Oxidoreductase</keyword>
<keyword evidence="5" id="KW-0472">Membrane</keyword>
<keyword evidence="7" id="KW-1185">Reference proteome</keyword>
<keyword evidence="3" id="KW-0274">FAD</keyword>
<sequence>MYDDESERVCHPLLRGGRDSDHKYKNGCFSSSDIQTLSSICEVILPPIPSNSNSTSESFSTASASKYPIPNKVVDLVLKRGFLEAVLVVKLVLILLSSRLGTLLLSGSLCLSHKWPFINKFSAIPLQKRDKIVQKWLKHSFITPIRLGFVFIKTLCLLVFFTQVIVICKF</sequence>
<evidence type="ECO:0000256" key="3">
    <source>
        <dbReference type="ARBA" id="ARBA00022827"/>
    </source>
</evidence>
<keyword evidence="2" id="KW-0285">Flavoprotein</keyword>
<accession>A0AA38T0C8</accession>
<feature type="transmembrane region" description="Helical" evidence="5">
    <location>
        <begin position="145"/>
        <end position="168"/>
    </location>
</feature>
<evidence type="ECO:0000313" key="7">
    <source>
        <dbReference type="Proteomes" id="UP001172457"/>
    </source>
</evidence>
<protein>
    <submittedName>
        <fullName evidence="6">Uncharacterized protein</fullName>
    </submittedName>
</protein>
<dbReference type="Proteomes" id="UP001172457">
    <property type="component" value="Chromosome 7"/>
</dbReference>
<evidence type="ECO:0000313" key="6">
    <source>
        <dbReference type="EMBL" id="KAJ9541823.1"/>
    </source>
</evidence>
<proteinExistence type="inferred from homology"/>
<comment type="caution">
    <text evidence="6">The sequence shown here is derived from an EMBL/GenBank/DDBJ whole genome shotgun (WGS) entry which is preliminary data.</text>
</comment>
<dbReference type="PANTHER" id="PTHR46056">
    <property type="entry name" value="LONG-CHAIN-ALCOHOL OXIDASE"/>
    <property type="match status" value="1"/>
</dbReference>
<evidence type="ECO:0000256" key="5">
    <source>
        <dbReference type="SAM" id="Phobius"/>
    </source>
</evidence>
<keyword evidence="5" id="KW-0812">Transmembrane</keyword>
<keyword evidence="5" id="KW-1133">Transmembrane helix</keyword>
<gene>
    <name evidence="6" type="ORF">OSB04_028329</name>
</gene>
<dbReference type="GO" id="GO:0016491">
    <property type="term" value="F:oxidoreductase activity"/>
    <property type="evidence" value="ECO:0007669"/>
    <property type="project" value="UniProtKB-KW"/>
</dbReference>
<dbReference type="EMBL" id="JARYMX010000007">
    <property type="protein sequence ID" value="KAJ9541823.1"/>
    <property type="molecule type" value="Genomic_DNA"/>
</dbReference>
<dbReference type="PANTHER" id="PTHR46056:SF10">
    <property type="entry name" value="LONG-CHAIN-ALCOHOL OXIDASE FAO3"/>
    <property type="match status" value="1"/>
</dbReference>
<dbReference type="AlphaFoldDB" id="A0AA38T0C8"/>
<name>A0AA38T0C8_9ASTR</name>